<dbReference type="OrthoDB" id="2506773at2759"/>
<accession>A0A409W6N0</accession>
<comment type="caution">
    <text evidence="4">The sequence shown here is derived from an EMBL/GenBank/DDBJ whole genome shotgun (WGS) entry which is preliminary data.</text>
</comment>
<evidence type="ECO:0008006" key="6">
    <source>
        <dbReference type="Google" id="ProtNLM"/>
    </source>
</evidence>
<dbReference type="PANTHER" id="PTHR34605">
    <property type="entry name" value="PHAGE_INTEGRASE DOMAIN-CONTAINING PROTEIN"/>
    <property type="match status" value="1"/>
</dbReference>
<dbReference type="GO" id="GO:0003677">
    <property type="term" value="F:DNA binding"/>
    <property type="evidence" value="ECO:0007669"/>
    <property type="project" value="UniProtKB-KW"/>
</dbReference>
<dbReference type="STRING" id="181874.A0A409W6N0"/>
<keyword evidence="1" id="KW-0238">DNA-binding</keyword>
<feature type="compositionally biased region" description="Basic and acidic residues" evidence="3">
    <location>
        <begin position="21"/>
        <end position="35"/>
    </location>
</feature>
<dbReference type="AlphaFoldDB" id="A0A409W6N0"/>
<evidence type="ECO:0000256" key="3">
    <source>
        <dbReference type="SAM" id="MobiDB-lite"/>
    </source>
</evidence>
<dbReference type="PANTHER" id="PTHR34605:SF3">
    <property type="entry name" value="P CELL-TYPE AGGLUTINATION PROTEIN MAP4-LIKE-RELATED"/>
    <property type="match status" value="1"/>
</dbReference>
<sequence>MPKYDRFETHLPMSLFTVLQHTEEPSQTKDTRRQEIVTSHSPSTSTTSTGTTASVTTREGSNPDSYHTRFARTLSDSTNTSQRAFSTSSSETASTSSKSTRQTERNAAKLAQSSPFRPPVSAAKRLATWTSPYARRNKDSLSSHLPTSLVSRTFQAVEEAITPSTRSAYGAGLLRFHQFCDTFEISEEDRMPASAPLLAAFVAHCKGSYEGKTISSWLSGIRYWHVINRAPWNGEDNWVNQTRASARKEGTHHRRPRRAPVSLSHLHTLLESLDISKPYDAAAWATTLTTFFGCRRLGETTVKSAATFDPAYNVLRSATINFRYGSVPGSSSIDIAIPWTKTTKQEGAVIVLTSRTDVLCPVKALLNHLAVNANCPPHLSLFAYRTETGWSHMIKEAYLKKAESVWALASLEKVSGHSLRIGGATALLLAGVPPETVAKTGGWSSLAFLLYWRRVEEIIPLCTSQAYAKGDLQGVSRTMEQFRIAHGVARDADAE</sequence>
<evidence type="ECO:0000256" key="1">
    <source>
        <dbReference type="ARBA" id="ARBA00023125"/>
    </source>
</evidence>
<feature type="compositionally biased region" description="Polar residues" evidence="3">
    <location>
        <begin position="74"/>
        <end position="85"/>
    </location>
</feature>
<evidence type="ECO:0000313" key="5">
    <source>
        <dbReference type="Proteomes" id="UP000284842"/>
    </source>
</evidence>
<keyword evidence="2" id="KW-0233">DNA recombination</keyword>
<dbReference type="Gene3D" id="1.10.150.130">
    <property type="match status" value="1"/>
</dbReference>
<protein>
    <recommendedName>
        <fullName evidence="6">Core-binding (CB) domain-containing protein</fullName>
    </recommendedName>
</protein>
<dbReference type="SUPFAM" id="SSF56349">
    <property type="entry name" value="DNA breaking-rejoining enzymes"/>
    <property type="match status" value="1"/>
</dbReference>
<proteinExistence type="predicted"/>
<name>A0A409W6N0_9AGAR</name>
<dbReference type="Proteomes" id="UP000284842">
    <property type="component" value="Unassembled WGS sequence"/>
</dbReference>
<dbReference type="GO" id="GO:0006310">
    <property type="term" value="P:DNA recombination"/>
    <property type="evidence" value="ECO:0007669"/>
    <property type="project" value="UniProtKB-KW"/>
</dbReference>
<dbReference type="InterPro" id="IPR052925">
    <property type="entry name" value="Phage_Integrase-like_Recomb"/>
</dbReference>
<dbReference type="InParanoid" id="A0A409W6N0"/>
<feature type="compositionally biased region" description="Low complexity" evidence="3">
    <location>
        <begin position="86"/>
        <end position="100"/>
    </location>
</feature>
<keyword evidence="5" id="KW-1185">Reference proteome</keyword>
<dbReference type="InterPro" id="IPR013762">
    <property type="entry name" value="Integrase-like_cat_sf"/>
</dbReference>
<reference evidence="4 5" key="1">
    <citation type="journal article" date="2018" name="Evol. Lett.">
        <title>Horizontal gene cluster transfer increased hallucinogenic mushroom diversity.</title>
        <authorList>
            <person name="Reynolds H.T."/>
            <person name="Vijayakumar V."/>
            <person name="Gluck-Thaler E."/>
            <person name="Korotkin H.B."/>
            <person name="Matheny P.B."/>
            <person name="Slot J.C."/>
        </authorList>
    </citation>
    <scope>NUCLEOTIDE SEQUENCE [LARGE SCALE GENOMIC DNA]</scope>
    <source>
        <strain evidence="4 5">2629</strain>
    </source>
</reference>
<dbReference type="SUPFAM" id="SSF47823">
    <property type="entry name" value="lambda integrase-like, N-terminal domain"/>
    <property type="match status" value="1"/>
</dbReference>
<dbReference type="EMBL" id="NHTK01005769">
    <property type="protein sequence ID" value="PPQ74199.1"/>
    <property type="molecule type" value="Genomic_DNA"/>
</dbReference>
<feature type="compositionally biased region" description="Low complexity" evidence="3">
    <location>
        <begin position="38"/>
        <end position="57"/>
    </location>
</feature>
<dbReference type="Gene3D" id="1.10.443.10">
    <property type="entry name" value="Intergrase catalytic core"/>
    <property type="match status" value="1"/>
</dbReference>
<evidence type="ECO:0000313" key="4">
    <source>
        <dbReference type="EMBL" id="PPQ74199.1"/>
    </source>
</evidence>
<evidence type="ECO:0000256" key="2">
    <source>
        <dbReference type="ARBA" id="ARBA00023172"/>
    </source>
</evidence>
<gene>
    <name evidence="4" type="ORF">CVT24_012718</name>
</gene>
<feature type="region of interest" description="Disordered" evidence="3">
    <location>
        <begin position="18"/>
        <end position="117"/>
    </location>
</feature>
<organism evidence="4 5">
    <name type="scientific">Panaeolus cyanescens</name>
    <dbReference type="NCBI Taxonomy" id="181874"/>
    <lineage>
        <taxon>Eukaryota</taxon>
        <taxon>Fungi</taxon>
        <taxon>Dikarya</taxon>
        <taxon>Basidiomycota</taxon>
        <taxon>Agaricomycotina</taxon>
        <taxon>Agaricomycetes</taxon>
        <taxon>Agaricomycetidae</taxon>
        <taxon>Agaricales</taxon>
        <taxon>Agaricineae</taxon>
        <taxon>Galeropsidaceae</taxon>
        <taxon>Panaeolus</taxon>
    </lineage>
</organism>
<dbReference type="InterPro" id="IPR011010">
    <property type="entry name" value="DNA_brk_join_enz"/>
</dbReference>
<dbReference type="InterPro" id="IPR010998">
    <property type="entry name" value="Integrase_recombinase_N"/>
</dbReference>
<dbReference type="GO" id="GO:0015074">
    <property type="term" value="P:DNA integration"/>
    <property type="evidence" value="ECO:0007669"/>
    <property type="project" value="InterPro"/>
</dbReference>